<evidence type="ECO:0000256" key="3">
    <source>
        <dbReference type="SAM" id="Phobius"/>
    </source>
</evidence>
<feature type="transmembrane region" description="Helical" evidence="3">
    <location>
        <begin position="30"/>
        <end position="52"/>
    </location>
</feature>
<keyword evidence="3" id="KW-0812">Transmembrane</keyword>
<dbReference type="OrthoDB" id="7451790at2759"/>
<reference evidence="5 6" key="1">
    <citation type="submission" date="2013-11" db="EMBL/GenBank/DDBJ databases">
        <title>Draft genome of the bovine lungworm Dictyocaulus viviparus.</title>
        <authorList>
            <person name="Mitreva M."/>
        </authorList>
    </citation>
    <scope>NUCLEOTIDE SEQUENCE [LARGE SCALE GENOMIC DNA]</scope>
    <source>
        <strain evidence="5 6">HannoverDv2000</strain>
    </source>
</reference>
<keyword evidence="2" id="KW-0677">Repeat</keyword>
<dbReference type="InterPro" id="IPR032675">
    <property type="entry name" value="LRR_dom_sf"/>
</dbReference>
<evidence type="ECO:0000313" key="6">
    <source>
        <dbReference type="Proteomes" id="UP000053766"/>
    </source>
</evidence>
<evidence type="ECO:0000256" key="2">
    <source>
        <dbReference type="ARBA" id="ARBA00022737"/>
    </source>
</evidence>
<dbReference type="STRING" id="29172.A0A0D8XLK4"/>
<keyword evidence="6" id="KW-1185">Reference proteome</keyword>
<accession>A0A0D8XLK4</accession>
<keyword evidence="3" id="KW-1133">Transmembrane helix</keyword>
<evidence type="ECO:0000256" key="1">
    <source>
        <dbReference type="ARBA" id="ARBA00022614"/>
    </source>
</evidence>
<dbReference type="Pfam" id="PF14580">
    <property type="entry name" value="LRR_9"/>
    <property type="match status" value="1"/>
</dbReference>
<sequence>MRTPAGAPVPLRLTIRKKLLPFVKFTKPSLGTVAVIGTIILTSTAVFAVAIYPMIEKDYYKNAQAEQRALLRGTREDHAHGLRVVELNHTRADHIPDLSRFNCLKVCGSHVYYAGLLMFLLCSEELALRTNLLKSMDANLRPLVNLTELDLYENQIDVISNLDTLTNLKKLDLSFNRIREITGLTALKKLTYLYLVHNKITEIKGLENLLELELLELGDNRIGNIGNVSHLKKLRELYIGKNKIVKIEGLENLKDLRLLSMPANRLTNIENLDALTNLEEIYLSDQGIKDITSLAVLKKLRTIDVSNNDITSFDGISELKELTDFWANDNRISNWAEIDKLRGLDKLDTVYLERNPIYDSDRVGYRRKIMLALQQVKQIDATMCR</sequence>
<keyword evidence="1" id="KW-0433">Leucine-rich repeat</keyword>
<dbReference type="InterPro" id="IPR003591">
    <property type="entry name" value="Leu-rich_rpt_typical-subtyp"/>
</dbReference>
<evidence type="ECO:0000313" key="5">
    <source>
        <dbReference type="EMBL" id="KJH44642.1"/>
    </source>
</evidence>
<proteinExistence type="predicted"/>
<dbReference type="InterPro" id="IPR050836">
    <property type="entry name" value="SDS22/Internalin_LRR"/>
</dbReference>
<dbReference type="SMART" id="SM00365">
    <property type="entry name" value="LRR_SD22"/>
    <property type="match status" value="9"/>
</dbReference>
<dbReference type="InterPro" id="IPR001611">
    <property type="entry name" value="Leu-rich_rpt"/>
</dbReference>
<dbReference type="AlphaFoldDB" id="A0A0D8XLK4"/>
<evidence type="ECO:0000259" key="4">
    <source>
        <dbReference type="SMART" id="SM00446"/>
    </source>
</evidence>
<feature type="domain" description="U2A'/phosphoprotein 32 family A C-terminal" evidence="4">
    <location>
        <begin position="362"/>
        <end position="380"/>
    </location>
</feature>
<dbReference type="InterPro" id="IPR025875">
    <property type="entry name" value="Leu-rich_rpt_4"/>
</dbReference>
<dbReference type="SMART" id="SM00446">
    <property type="entry name" value="LRRcap"/>
    <property type="match status" value="1"/>
</dbReference>
<gene>
    <name evidence="5" type="ORF">DICVIV_09330</name>
</gene>
<dbReference type="PANTHER" id="PTHR46652:SF3">
    <property type="entry name" value="LEUCINE-RICH REPEAT-CONTAINING PROTEIN 9"/>
    <property type="match status" value="1"/>
</dbReference>
<keyword evidence="3" id="KW-0472">Membrane</keyword>
<protein>
    <submittedName>
        <fullName evidence="5">Leucine Rich repeat-containing domain protein</fullName>
    </submittedName>
</protein>
<reference evidence="6" key="2">
    <citation type="journal article" date="2016" name="Sci. Rep.">
        <title>Dictyocaulus viviparus genome, variome and transcriptome elucidate lungworm biology and support future intervention.</title>
        <authorList>
            <person name="McNulty S.N."/>
            <person name="Strube C."/>
            <person name="Rosa B.A."/>
            <person name="Martin J.C."/>
            <person name="Tyagi R."/>
            <person name="Choi Y.J."/>
            <person name="Wang Q."/>
            <person name="Hallsworth Pepin K."/>
            <person name="Zhang X."/>
            <person name="Ozersky P."/>
            <person name="Wilson R.K."/>
            <person name="Sternberg P.W."/>
            <person name="Gasser R.B."/>
            <person name="Mitreva M."/>
        </authorList>
    </citation>
    <scope>NUCLEOTIDE SEQUENCE [LARGE SCALE GENOMIC DNA]</scope>
    <source>
        <strain evidence="6">HannoverDv2000</strain>
    </source>
</reference>
<organism evidence="5 6">
    <name type="scientific">Dictyocaulus viviparus</name>
    <name type="common">Bovine lungworm</name>
    <dbReference type="NCBI Taxonomy" id="29172"/>
    <lineage>
        <taxon>Eukaryota</taxon>
        <taxon>Metazoa</taxon>
        <taxon>Ecdysozoa</taxon>
        <taxon>Nematoda</taxon>
        <taxon>Chromadorea</taxon>
        <taxon>Rhabditida</taxon>
        <taxon>Rhabditina</taxon>
        <taxon>Rhabditomorpha</taxon>
        <taxon>Strongyloidea</taxon>
        <taxon>Metastrongylidae</taxon>
        <taxon>Dictyocaulus</taxon>
    </lineage>
</organism>
<dbReference type="PROSITE" id="PS51450">
    <property type="entry name" value="LRR"/>
    <property type="match status" value="8"/>
</dbReference>
<dbReference type="Pfam" id="PF12799">
    <property type="entry name" value="LRR_4"/>
    <property type="match status" value="2"/>
</dbReference>
<dbReference type="SMART" id="SM00369">
    <property type="entry name" value="LRR_TYP"/>
    <property type="match status" value="5"/>
</dbReference>
<dbReference type="SUPFAM" id="SSF52058">
    <property type="entry name" value="L domain-like"/>
    <property type="match status" value="1"/>
</dbReference>
<dbReference type="Proteomes" id="UP000053766">
    <property type="component" value="Unassembled WGS sequence"/>
</dbReference>
<dbReference type="Gene3D" id="3.80.10.10">
    <property type="entry name" value="Ribonuclease Inhibitor"/>
    <property type="match status" value="2"/>
</dbReference>
<dbReference type="InterPro" id="IPR003603">
    <property type="entry name" value="U2A'_phosphoprotein32A_C"/>
</dbReference>
<dbReference type="EMBL" id="KN716458">
    <property type="protein sequence ID" value="KJH44642.1"/>
    <property type="molecule type" value="Genomic_DNA"/>
</dbReference>
<dbReference type="PANTHER" id="PTHR46652">
    <property type="entry name" value="LEUCINE-RICH REPEAT AND IQ DOMAIN-CONTAINING PROTEIN 1-RELATED"/>
    <property type="match status" value="1"/>
</dbReference>
<name>A0A0D8XLK4_DICVI</name>